<sequence length="854" mass="94680">MKPLKRAALILFGLLPLAASAQKKAGNLVFVDGQGVMRYTKDNTEAAFFGVNYTVPFAYGYRSHKALGIDPEKAIDADVAHLARLGLDAFRVHMWDVEISDSAGNLLNKEHLRLFDYLLMRLKERQIKILITPIAFWGNGYPERDEKTPGFATKYGKGPSVVKEEAILAQERYLQQLFTHINPYTKQTYGQDPDVIAVELNNEPHHSGPRERTTEYINRLAAALRGTGWTKPVFYNISESPSYAGAVAAANVDGHSFQWYPTGLVANRELRGNFLPNVDEYHIPFFDSIASLKKRALMVYEFDAGDVLQSNMYPAMARSFRTAGFQWATQFAYDPVYTAHANTEYQTHFLNLLYTPGKAISLLIAGKAFHQLPRGKSWGTFPADTSFAGFRVSYVNNLSEWNSDTAFCYSNNTGTHPRNVAQLRHVAGVGSSPVVQYEGSGAYFLDRLPNGNWRLELMPDALQVNDPFGKASPARDVVRLLAAANRMELLLPGLSSTFKVVGLDSANRGVTIDGAGGFLLKPGVYEIGAAPKAGPVARFAVPKISTGAPFLAALPTADRPAGKAFSLSFQVGNVEERDNVSVEIRHSLNRWKTVQLQRRGNHVYTADVPAELLEPGLLEYRILVRNGSGDTYVFPSGQKEDPYSWDNTNDARYTIRLLPEARGPVLFDASADRNRVMPWLTDWRRQSIGFSFSDDGGNPVLRATIAKAKSGETIHWRLFAGDHAMDTPTAAGHYLIAVRARSRTGRSLTVTLVDRNGKAVETSMALRDDLATITVPLTMFHQTPFYLLPRPYPGFQPLQFRRDEGTFDIRLLEHLDFSFGDTGPAGAAGADLDVELERVQLLLPRPTPQPNRAN</sequence>
<dbReference type="EMBL" id="SKFH01000015">
    <property type="protein sequence ID" value="TCZ70593.1"/>
    <property type="molecule type" value="Genomic_DNA"/>
</dbReference>
<evidence type="ECO:0000313" key="2">
    <source>
        <dbReference type="EMBL" id="TCZ70593.1"/>
    </source>
</evidence>
<comment type="caution">
    <text evidence="2">The sequence shown here is derived from an EMBL/GenBank/DDBJ whole genome shotgun (WGS) entry which is preliminary data.</text>
</comment>
<organism evidence="2 3">
    <name type="scientific">Flaviaesturariibacter aridisoli</name>
    <dbReference type="NCBI Taxonomy" id="2545761"/>
    <lineage>
        <taxon>Bacteria</taxon>
        <taxon>Pseudomonadati</taxon>
        <taxon>Bacteroidota</taxon>
        <taxon>Chitinophagia</taxon>
        <taxon>Chitinophagales</taxon>
        <taxon>Chitinophagaceae</taxon>
        <taxon>Flaviaestuariibacter</taxon>
    </lineage>
</organism>
<keyword evidence="1" id="KW-0732">Signal</keyword>
<proteinExistence type="predicted"/>
<dbReference type="Proteomes" id="UP000295164">
    <property type="component" value="Unassembled WGS sequence"/>
</dbReference>
<evidence type="ECO:0000256" key="1">
    <source>
        <dbReference type="SAM" id="SignalP"/>
    </source>
</evidence>
<dbReference type="SUPFAM" id="SSF51445">
    <property type="entry name" value="(Trans)glycosidases"/>
    <property type="match status" value="1"/>
</dbReference>
<dbReference type="AlphaFoldDB" id="A0A4R4E2G7"/>
<accession>A0A4R4E2G7</accession>
<keyword evidence="3" id="KW-1185">Reference proteome</keyword>
<dbReference type="RefSeq" id="WP_131852162.1">
    <property type="nucleotide sequence ID" value="NZ_SKFH01000015.1"/>
</dbReference>
<name>A0A4R4E2G7_9BACT</name>
<dbReference type="Gene3D" id="3.20.20.80">
    <property type="entry name" value="Glycosidases"/>
    <property type="match status" value="1"/>
</dbReference>
<protein>
    <submittedName>
        <fullName evidence="2">Membrane or secreted protein</fullName>
    </submittedName>
</protein>
<dbReference type="OrthoDB" id="9809937at2"/>
<dbReference type="InterPro" id="IPR017853">
    <property type="entry name" value="GH"/>
</dbReference>
<evidence type="ECO:0000313" key="3">
    <source>
        <dbReference type="Proteomes" id="UP000295164"/>
    </source>
</evidence>
<feature type="chain" id="PRO_5020232591" evidence="1">
    <location>
        <begin position="22"/>
        <end position="854"/>
    </location>
</feature>
<reference evidence="2 3" key="1">
    <citation type="submission" date="2019-03" db="EMBL/GenBank/DDBJ databases">
        <authorList>
            <person name="Kim M.K.M."/>
        </authorList>
    </citation>
    <scope>NUCLEOTIDE SEQUENCE [LARGE SCALE GENOMIC DNA]</scope>
    <source>
        <strain evidence="2 3">17J68-15</strain>
    </source>
</reference>
<gene>
    <name evidence="2" type="ORF">E0486_10665</name>
</gene>
<feature type="signal peptide" evidence="1">
    <location>
        <begin position="1"/>
        <end position="21"/>
    </location>
</feature>